<protein>
    <recommendedName>
        <fullName evidence="3">Tetratricopeptide repeat protein</fullName>
    </recommendedName>
</protein>
<organism evidence="1 2">
    <name type="scientific">Dactylosporangium aurantiacum</name>
    <dbReference type="NCBI Taxonomy" id="35754"/>
    <lineage>
        <taxon>Bacteria</taxon>
        <taxon>Bacillati</taxon>
        <taxon>Actinomycetota</taxon>
        <taxon>Actinomycetes</taxon>
        <taxon>Micromonosporales</taxon>
        <taxon>Micromonosporaceae</taxon>
        <taxon>Dactylosporangium</taxon>
    </lineage>
</organism>
<name>A0A9Q9INE3_9ACTN</name>
<dbReference type="EMBL" id="CP073767">
    <property type="protein sequence ID" value="UWZ58866.1"/>
    <property type="molecule type" value="Genomic_DNA"/>
</dbReference>
<evidence type="ECO:0000313" key="2">
    <source>
        <dbReference type="Proteomes" id="UP001058003"/>
    </source>
</evidence>
<sequence>MDDEREALHRDCARGHGVLLEHPQDVPEVEQGLRRIVAADPADTVTATLLAGLLNRQHVSALSMSPLYTGHGPGTGTGRSAWLRALWRRRGEAYELYRRVLDVDPAHAAAANGLAAMVLDPAYTEHFVYYDDDEPDDDAEDLGEPDPAWRAEAAARLRRVLAEHPDDTVTAANLARVLALPDDA</sequence>
<dbReference type="AlphaFoldDB" id="A0A9Q9INE3"/>
<accession>A0A9Q9INE3</accession>
<dbReference type="Proteomes" id="UP001058003">
    <property type="component" value="Chromosome"/>
</dbReference>
<evidence type="ECO:0000313" key="1">
    <source>
        <dbReference type="EMBL" id="UWZ58866.1"/>
    </source>
</evidence>
<proteinExistence type="predicted"/>
<reference evidence="1" key="1">
    <citation type="submission" date="2021-04" db="EMBL/GenBank/DDBJ databases">
        <title>Dactylosporangium aurantiacum NRRL B-8018 full assembly.</title>
        <authorList>
            <person name="Hartkoorn R.C."/>
            <person name="Beaudoing E."/>
            <person name="Hot D."/>
        </authorList>
    </citation>
    <scope>NUCLEOTIDE SEQUENCE</scope>
    <source>
        <strain evidence="1">NRRL B-8018</strain>
    </source>
</reference>
<evidence type="ECO:0008006" key="3">
    <source>
        <dbReference type="Google" id="ProtNLM"/>
    </source>
</evidence>
<gene>
    <name evidence="1" type="ORF">Daura_23450</name>
</gene>
<dbReference type="RefSeq" id="WP_156089769.1">
    <property type="nucleotide sequence ID" value="NZ_CP073767.1"/>
</dbReference>
<keyword evidence="2" id="KW-1185">Reference proteome</keyword>
<dbReference type="Gene3D" id="1.25.40.10">
    <property type="entry name" value="Tetratricopeptide repeat domain"/>
    <property type="match status" value="1"/>
</dbReference>
<dbReference type="KEGG" id="daur:Daura_23450"/>
<dbReference type="InterPro" id="IPR011990">
    <property type="entry name" value="TPR-like_helical_dom_sf"/>
</dbReference>